<dbReference type="Gene3D" id="3.40.1390.10">
    <property type="entry name" value="MurE/MurF, N-terminal domain"/>
    <property type="match status" value="1"/>
</dbReference>
<dbReference type="InterPro" id="IPR036615">
    <property type="entry name" value="Mur_ligase_C_dom_sf"/>
</dbReference>
<evidence type="ECO:0000259" key="12">
    <source>
        <dbReference type="Pfam" id="PF01225"/>
    </source>
</evidence>
<comment type="pathway">
    <text evidence="10">Cell wall biogenesis; peptidoglycan biosynthesis.</text>
</comment>
<dbReference type="UniPathway" id="UPA00219"/>
<keyword evidence="6 10" id="KW-0133">Cell shape</keyword>
<dbReference type="GO" id="GO:0047480">
    <property type="term" value="F:UDP-N-acetylmuramoyl-tripeptide-D-alanyl-D-alanine ligase activity"/>
    <property type="evidence" value="ECO:0007669"/>
    <property type="project" value="UniProtKB-EC"/>
</dbReference>
<dbReference type="SUPFAM" id="SSF53244">
    <property type="entry name" value="MurD-like peptide ligases, peptide-binding domain"/>
    <property type="match status" value="1"/>
</dbReference>
<dbReference type="InterPro" id="IPR004101">
    <property type="entry name" value="Mur_ligase_C"/>
</dbReference>
<proteinExistence type="predicted"/>
<dbReference type="Pfam" id="PF08245">
    <property type="entry name" value="Mur_ligase_M"/>
    <property type="match status" value="1"/>
</dbReference>
<accession>A0A831XIB2</accession>
<reference evidence="15" key="1">
    <citation type="journal article" date="2020" name="mSystems">
        <title>Genome- and Community-Level Interaction Insights into Carbon Utilization and Element Cycling Functions of Hydrothermarchaeota in Hydrothermal Sediment.</title>
        <authorList>
            <person name="Zhou Z."/>
            <person name="Liu Y."/>
            <person name="Xu W."/>
            <person name="Pan J."/>
            <person name="Luo Z.H."/>
            <person name="Li M."/>
        </authorList>
    </citation>
    <scope>NUCLEOTIDE SEQUENCE [LARGE SCALE GENOMIC DNA]</scope>
    <source>
        <strain evidence="15">SpSt-189</strain>
    </source>
</reference>
<evidence type="ECO:0000313" key="15">
    <source>
        <dbReference type="EMBL" id="HEO42728.1"/>
    </source>
</evidence>
<dbReference type="Gene3D" id="3.90.190.20">
    <property type="entry name" value="Mur ligase, C-terminal domain"/>
    <property type="match status" value="1"/>
</dbReference>
<dbReference type="InterPro" id="IPR035911">
    <property type="entry name" value="MurE/MurF_N"/>
</dbReference>
<dbReference type="InterPro" id="IPR013221">
    <property type="entry name" value="Mur_ligase_cen"/>
</dbReference>
<evidence type="ECO:0000256" key="2">
    <source>
        <dbReference type="ARBA" id="ARBA00022598"/>
    </source>
</evidence>
<dbReference type="GO" id="GO:0009252">
    <property type="term" value="P:peptidoglycan biosynthetic process"/>
    <property type="evidence" value="ECO:0007669"/>
    <property type="project" value="UniProtKB-UniPathway"/>
</dbReference>
<evidence type="ECO:0000256" key="5">
    <source>
        <dbReference type="ARBA" id="ARBA00022840"/>
    </source>
</evidence>
<dbReference type="GO" id="GO:0005524">
    <property type="term" value="F:ATP binding"/>
    <property type="evidence" value="ECO:0007669"/>
    <property type="project" value="UniProtKB-KW"/>
</dbReference>
<protein>
    <recommendedName>
        <fullName evidence="10">UDP-N-acetylmuramoyl-tripeptide--D-alanyl-D-alanine ligase</fullName>
        <ecNumber evidence="10">6.3.2.10</ecNumber>
    </recommendedName>
</protein>
<dbReference type="NCBIfam" id="TIGR01143">
    <property type="entry name" value="murF"/>
    <property type="match status" value="1"/>
</dbReference>
<dbReference type="EMBL" id="DSHZ01000372">
    <property type="protein sequence ID" value="HEO42728.1"/>
    <property type="molecule type" value="Genomic_DNA"/>
</dbReference>
<dbReference type="InterPro" id="IPR051046">
    <property type="entry name" value="MurCDEF_CellWall_CoF430Synth"/>
</dbReference>
<keyword evidence="9 10" id="KW-0961">Cell wall biogenesis/degradation</keyword>
<feature type="compositionally biased region" description="Basic and acidic residues" evidence="11">
    <location>
        <begin position="1"/>
        <end position="10"/>
    </location>
</feature>
<evidence type="ECO:0000256" key="7">
    <source>
        <dbReference type="ARBA" id="ARBA00022984"/>
    </source>
</evidence>
<evidence type="ECO:0000259" key="14">
    <source>
        <dbReference type="Pfam" id="PF08245"/>
    </source>
</evidence>
<dbReference type="SUPFAM" id="SSF63418">
    <property type="entry name" value="MurE/MurF N-terminal domain"/>
    <property type="match status" value="1"/>
</dbReference>
<dbReference type="InterPro" id="IPR000713">
    <property type="entry name" value="Mur_ligase_N"/>
</dbReference>
<evidence type="ECO:0000256" key="6">
    <source>
        <dbReference type="ARBA" id="ARBA00022960"/>
    </source>
</evidence>
<keyword evidence="5" id="KW-0067">ATP-binding</keyword>
<name>A0A831XIB2_9DEIN</name>
<dbReference type="SUPFAM" id="SSF53623">
    <property type="entry name" value="MurD-like peptide ligases, catalytic domain"/>
    <property type="match status" value="1"/>
</dbReference>
<comment type="subcellular location">
    <subcellularLocation>
        <location evidence="10">Cytoplasm</location>
    </subcellularLocation>
</comment>
<comment type="function">
    <text evidence="10">Involved in cell wall formation. Catalyzes the final step in the synthesis of UDP-N-acetylmuramoyl-pentapeptide, the precursor of murein.</text>
</comment>
<evidence type="ECO:0000256" key="11">
    <source>
        <dbReference type="SAM" id="MobiDB-lite"/>
    </source>
</evidence>
<dbReference type="PANTHER" id="PTHR43024">
    <property type="entry name" value="UDP-N-ACETYLMURAMOYL-TRIPEPTIDE--D-ALANYL-D-ALANINE LIGASE"/>
    <property type="match status" value="1"/>
</dbReference>
<evidence type="ECO:0000259" key="13">
    <source>
        <dbReference type="Pfam" id="PF02875"/>
    </source>
</evidence>
<evidence type="ECO:0000256" key="4">
    <source>
        <dbReference type="ARBA" id="ARBA00022741"/>
    </source>
</evidence>
<gene>
    <name evidence="15" type="primary">murF</name>
    <name evidence="15" type="ORF">ENP09_07700</name>
</gene>
<organism evidence="15">
    <name type="scientific">Thermus islandicus</name>
    <dbReference type="NCBI Taxonomy" id="540988"/>
    <lineage>
        <taxon>Bacteria</taxon>
        <taxon>Thermotogati</taxon>
        <taxon>Deinococcota</taxon>
        <taxon>Deinococci</taxon>
        <taxon>Thermales</taxon>
        <taxon>Thermaceae</taxon>
        <taxon>Thermus</taxon>
    </lineage>
</organism>
<dbReference type="PANTHER" id="PTHR43024:SF1">
    <property type="entry name" value="UDP-N-ACETYLMURAMOYL-TRIPEPTIDE--D-ALANYL-D-ALANINE LIGASE"/>
    <property type="match status" value="1"/>
</dbReference>
<keyword evidence="4" id="KW-0547">Nucleotide-binding</keyword>
<keyword evidence="3 10" id="KW-0132">Cell division</keyword>
<dbReference type="AlphaFoldDB" id="A0A831XIB2"/>
<evidence type="ECO:0000256" key="1">
    <source>
        <dbReference type="ARBA" id="ARBA00022490"/>
    </source>
</evidence>
<comment type="catalytic activity">
    <reaction evidence="10">
        <text>D-alanyl-D-alanine + UDP-N-acetyl-alpha-D-muramoyl-L-alanyl-gamma-D-glutamyl-meso-2,6-diaminopimelate + ATP = UDP-N-acetyl-alpha-D-muramoyl-L-alanyl-gamma-D-glutamyl-meso-2,6-diaminopimeloyl-D-alanyl-D-alanine + ADP + phosphate + H(+)</text>
        <dbReference type="Rhea" id="RHEA:28374"/>
        <dbReference type="ChEBI" id="CHEBI:15378"/>
        <dbReference type="ChEBI" id="CHEBI:30616"/>
        <dbReference type="ChEBI" id="CHEBI:43474"/>
        <dbReference type="ChEBI" id="CHEBI:57822"/>
        <dbReference type="ChEBI" id="CHEBI:61386"/>
        <dbReference type="ChEBI" id="CHEBI:83905"/>
        <dbReference type="ChEBI" id="CHEBI:456216"/>
        <dbReference type="EC" id="6.3.2.10"/>
    </reaction>
</comment>
<dbReference type="EC" id="6.3.2.10" evidence="10"/>
<sequence length="428" mass="46064">MHLAHGRELTPEWVARTTGGRLHPGGRPVRDLHWDSREVGPGSLFVALPGAKTHGRRFAEEALDRGAHLVLSDRPGRATVEVEDPQRALLRLGRGLRDLFPGTVVAVGGSSGKTTAKEALAQGLGFPCPPGNQNTAPPLARFFLGLSPEAPGAVVELGVDRVGEMAELMELSRPHLAVLTALGEEHLLAFGDLEGVVREEAGLLSAPQVLVSLQAKEVLLAFGHRGDWPTYGFGEATFRGEDLELLPRESRFRYRGIRVRLPYPGLGPALGALAALAAAEILGYGVEGVAERLSGLRLPPGRMERREIGGVVFLHDAYNANPLSAKAGLAWLAAQPGRKWAVLGEMRELGTRALELHLEVAEEAARLGLRPLYLGPYAKAQAALGGEAAEDLEEALRWLKERVRPGDLVYLKASRAVGLERILELWDG</sequence>
<feature type="domain" description="Mur ligase central" evidence="14">
    <location>
        <begin position="107"/>
        <end position="279"/>
    </location>
</feature>
<evidence type="ECO:0000256" key="3">
    <source>
        <dbReference type="ARBA" id="ARBA00022618"/>
    </source>
</evidence>
<evidence type="ECO:0000256" key="10">
    <source>
        <dbReference type="RuleBase" id="RU004136"/>
    </source>
</evidence>
<dbReference type="GO" id="GO:0071555">
    <property type="term" value="P:cell wall organization"/>
    <property type="evidence" value="ECO:0007669"/>
    <property type="project" value="UniProtKB-KW"/>
</dbReference>
<dbReference type="GO" id="GO:0005737">
    <property type="term" value="C:cytoplasm"/>
    <property type="evidence" value="ECO:0007669"/>
    <property type="project" value="UniProtKB-SubCell"/>
</dbReference>
<keyword evidence="7 10" id="KW-0573">Peptidoglycan synthesis</keyword>
<keyword evidence="8 10" id="KW-0131">Cell cycle</keyword>
<evidence type="ECO:0000256" key="9">
    <source>
        <dbReference type="ARBA" id="ARBA00023316"/>
    </source>
</evidence>
<dbReference type="Pfam" id="PF02875">
    <property type="entry name" value="Mur_ligase_C"/>
    <property type="match status" value="1"/>
</dbReference>
<evidence type="ECO:0000256" key="8">
    <source>
        <dbReference type="ARBA" id="ARBA00023306"/>
    </source>
</evidence>
<dbReference type="InterPro" id="IPR036565">
    <property type="entry name" value="Mur-like_cat_sf"/>
</dbReference>
<comment type="caution">
    <text evidence="15">The sequence shown here is derived from an EMBL/GenBank/DDBJ whole genome shotgun (WGS) entry which is preliminary data.</text>
</comment>
<dbReference type="Pfam" id="PF01225">
    <property type="entry name" value="Mur_ligase"/>
    <property type="match status" value="1"/>
</dbReference>
<dbReference type="InterPro" id="IPR005863">
    <property type="entry name" value="UDP-N-AcMur_synth"/>
</dbReference>
<keyword evidence="2 15" id="KW-0436">Ligase</keyword>
<feature type="domain" description="Mur ligase N-terminal catalytic" evidence="12">
    <location>
        <begin position="34"/>
        <end position="76"/>
    </location>
</feature>
<dbReference type="GO" id="GO:0008360">
    <property type="term" value="P:regulation of cell shape"/>
    <property type="evidence" value="ECO:0007669"/>
    <property type="project" value="UniProtKB-KW"/>
</dbReference>
<keyword evidence="1" id="KW-0963">Cytoplasm</keyword>
<feature type="region of interest" description="Disordered" evidence="11">
    <location>
        <begin position="1"/>
        <end position="29"/>
    </location>
</feature>
<dbReference type="Gene3D" id="3.40.1190.10">
    <property type="entry name" value="Mur-like, catalytic domain"/>
    <property type="match status" value="1"/>
</dbReference>
<feature type="domain" description="Mur ligase C-terminal" evidence="13">
    <location>
        <begin position="301"/>
        <end position="415"/>
    </location>
</feature>
<dbReference type="GO" id="GO:0051301">
    <property type="term" value="P:cell division"/>
    <property type="evidence" value="ECO:0007669"/>
    <property type="project" value="UniProtKB-KW"/>
</dbReference>